<dbReference type="Proteomes" id="UP001149090">
    <property type="component" value="Unassembled WGS sequence"/>
</dbReference>
<proteinExistence type="predicted"/>
<dbReference type="InterPro" id="IPR015915">
    <property type="entry name" value="Kelch-typ_b-propeller"/>
</dbReference>
<dbReference type="Gene3D" id="3.30.710.10">
    <property type="entry name" value="Potassium Channel Kv1.1, Chain A"/>
    <property type="match status" value="2"/>
</dbReference>
<feature type="domain" description="BTB" evidence="3">
    <location>
        <begin position="425"/>
        <end position="491"/>
    </location>
</feature>
<evidence type="ECO:0000313" key="5">
    <source>
        <dbReference type="Proteomes" id="UP001149090"/>
    </source>
</evidence>
<evidence type="ECO:0000313" key="4">
    <source>
        <dbReference type="EMBL" id="KAJ5077551.1"/>
    </source>
</evidence>
<dbReference type="PANTHER" id="PTHR46461">
    <property type="entry name" value="KELCH DOMAIN-CONTAINING PROTEIN 3"/>
    <property type="match status" value="1"/>
</dbReference>
<gene>
    <name evidence="4" type="ORF">M0811_05650</name>
</gene>
<dbReference type="SUPFAM" id="SSF54695">
    <property type="entry name" value="POZ domain"/>
    <property type="match status" value="1"/>
</dbReference>
<dbReference type="InterPro" id="IPR000210">
    <property type="entry name" value="BTB/POZ_dom"/>
</dbReference>
<dbReference type="GO" id="GO:0003682">
    <property type="term" value="F:chromatin binding"/>
    <property type="evidence" value="ECO:0007669"/>
    <property type="project" value="InterPro"/>
</dbReference>
<dbReference type="PANTHER" id="PTHR46461:SF2">
    <property type="entry name" value="ATTRACTIN"/>
    <property type="match status" value="1"/>
</dbReference>
<evidence type="ECO:0000256" key="1">
    <source>
        <dbReference type="ARBA" id="ARBA00022441"/>
    </source>
</evidence>
<dbReference type="InterPro" id="IPR052637">
    <property type="entry name" value="KLHDC3-like"/>
</dbReference>
<keyword evidence="2" id="KW-0677">Repeat</keyword>
<dbReference type="InterPro" id="IPR011333">
    <property type="entry name" value="SKP1/BTB/POZ_sf"/>
</dbReference>
<dbReference type="Gene3D" id="2.120.10.80">
    <property type="entry name" value="Kelch-type beta propeller"/>
    <property type="match status" value="2"/>
</dbReference>
<comment type="caution">
    <text evidence="4">The sequence shown here is derived from an EMBL/GenBank/DDBJ whole genome shotgun (WGS) entry which is preliminary data.</text>
</comment>
<organism evidence="4 5">
    <name type="scientific">Anaeramoeba ignava</name>
    <name type="common">Anaerobic marine amoeba</name>
    <dbReference type="NCBI Taxonomy" id="1746090"/>
    <lineage>
        <taxon>Eukaryota</taxon>
        <taxon>Metamonada</taxon>
        <taxon>Anaeramoebidae</taxon>
        <taxon>Anaeramoeba</taxon>
    </lineage>
</organism>
<dbReference type="Pfam" id="PF24681">
    <property type="entry name" value="Kelch_KLHDC2_KLHL20_DRC7"/>
    <property type="match status" value="1"/>
</dbReference>
<accession>A0A9Q0LRU2</accession>
<evidence type="ECO:0000259" key="3">
    <source>
        <dbReference type="PROSITE" id="PS50097"/>
    </source>
</evidence>
<dbReference type="GO" id="GO:0005737">
    <property type="term" value="C:cytoplasm"/>
    <property type="evidence" value="ECO:0007669"/>
    <property type="project" value="TreeGrafter"/>
</dbReference>
<sequence>MDQPVYTWKRIPSNKNTPSPRASFAWASYKKKIYLYGGKDENNERESFYVFNLEDLEWEQKLPVQEKEPETRTCVLSVLHDDSMFFYGGYKSQNSSVLSGLFEYNFQSNQWNSHGYFDDYAESYHYSTGLYRDNILYFGGSTGYYQTNKFVSYDLHQQKWILIQPSPKTPEQRYLHSGEVWNDSYFVFGGLSFIENNDFHRYDFGSGKWEEITQKNPETLWPKPRRSHRTFIHNNKMYLFGGYGHSIWHGDCIWIFDFRNYQWRKVDILGDIKPKKRRVFLFEKYHDSIILFGGFTEKHKFTKSGYVLKLKGDLEKDLSHFLKNQVLCDTTISCLRNQSIGAHKTILNARLKTNENIIKLNQKASTLERRQVFHLLKFIYTGIGESSYKSMFTPNLDSISNDYLSLLQNNNKNTNSNISHLKSPFDFKIQLDNQLIQVHKIMMAARSELYYGMLTIVDDPSGIAPDLSGLSHSAFILLLQFIYSDKINQNDIDLNDLIQLKDCWKYFGFRSNRLKRICNKITKIIK</sequence>
<reference evidence="4" key="1">
    <citation type="submission" date="2022-10" db="EMBL/GenBank/DDBJ databases">
        <title>Novel sulphate-reducing endosymbionts in the free-living metamonad Anaeramoeba.</title>
        <authorList>
            <person name="Jerlstrom-Hultqvist J."/>
            <person name="Cepicka I."/>
            <person name="Gallot-Lavallee L."/>
            <person name="Salas-Leiva D."/>
            <person name="Curtis B.A."/>
            <person name="Zahonova K."/>
            <person name="Pipaliya S."/>
            <person name="Dacks J."/>
            <person name="Roger A.J."/>
        </authorList>
    </citation>
    <scope>NUCLEOTIDE SEQUENCE</scope>
    <source>
        <strain evidence="4">BMAN</strain>
    </source>
</reference>
<dbReference type="PROSITE" id="PS50097">
    <property type="entry name" value="BTB"/>
    <property type="match status" value="1"/>
</dbReference>
<evidence type="ECO:0000256" key="2">
    <source>
        <dbReference type="ARBA" id="ARBA00022737"/>
    </source>
</evidence>
<keyword evidence="1" id="KW-0880">Kelch repeat</keyword>
<dbReference type="OMA" id="CEMVIGR"/>
<dbReference type="AlphaFoldDB" id="A0A9Q0LRU2"/>
<dbReference type="Pfam" id="PF00651">
    <property type="entry name" value="BTB"/>
    <property type="match status" value="1"/>
</dbReference>
<name>A0A9Q0LRU2_ANAIG</name>
<dbReference type="SUPFAM" id="SSF117281">
    <property type="entry name" value="Kelch motif"/>
    <property type="match status" value="1"/>
</dbReference>
<dbReference type="InterPro" id="IPR006652">
    <property type="entry name" value="Kelch_1"/>
</dbReference>
<protein>
    <recommendedName>
        <fullName evidence="3">BTB domain-containing protein</fullName>
    </recommendedName>
</protein>
<dbReference type="EMBL" id="JAPDFW010000057">
    <property type="protein sequence ID" value="KAJ5077551.1"/>
    <property type="molecule type" value="Genomic_DNA"/>
</dbReference>
<dbReference type="CDD" id="cd18186">
    <property type="entry name" value="BTB_POZ_ZBTB_KLHL-like"/>
    <property type="match status" value="1"/>
</dbReference>
<dbReference type="OrthoDB" id="432528at2759"/>
<dbReference type="Pfam" id="PF01344">
    <property type="entry name" value="Kelch_1"/>
    <property type="match status" value="1"/>
</dbReference>
<keyword evidence="5" id="KW-1185">Reference proteome</keyword>